<name>A0A2W4SSZ3_9GAMM</name>
<protein>
    <submittedName>
        <fullName evidence="1">Uncharacterized protein</fullName>
    </submittedName>
</protein>
<dbReference type="Proteomes" id="UP000249396">
    <property type="component" value="Unassembled WGS sequence"/>
</dbReference>
<dbReference type="AlphaFoldDB" id="A0A2W4SSZ3"/>
<proteinExistence type="predicted"/>
<accession>A0A2W4SSZ3</accession>
<organism evidence="1 2">
    <name type="scientific">Candidatus Methylumidiphilus alinenensis</name>
    <dbReference type="NCBI Taxonomy" id="2202197"/>
    <lineage>
        <taxon>Bacteria</taxon>
        <taxon>Pseudomonadati</taxon>
        <taxon>Pseudomonadota</taxon>
        <taxon>Gammaproteobacteria</taxon>
        <taxon>Methylococcales</taxon>
        <taxon>Candidatus Methylumidiphilus</taxon>
    </lineage>
</organism>
<gene>
    <name evidence="1" type="ORF">DM484_13295</name>
</gene>
<reference evidence="1 2" key="1">
    <citation type="journal article" date="2018" name="Aquat. Microb. Ecol.">
        <title>Gammaproteobacterial methanotrophs dominate.</title>
        <authorList>
            <person name="Rissanen A.J."/>
            <person name="Saarenheimo J."/>
            <person name="Tiirola M."/>
            <person name="Peura S."/>
            <person name="Aalto S.L."/>
            <person name="Karvinen A."/>
            <person name="Nykanen H."/>
        </authorList>
    </citation>
    <scope>NUCLEOTIDE SEQUENCE [LARGE SCALE GENOMIC DNA]</scope>
    <source>
        <strain evidence="1">AMbin10</strain>
    </source>
</reference>
<comment type="caution">
    <text evidence="1">The sequence shown here is derived from an EMBL/GenBank/DDBJ whole genome shotgun (WGS) entry which is preliminary data.</text>
</comment>
<evidence type="ECO:0000313" key="1">
    <source>
        <dbReference type="EMBL" id="PZN78240.1"/>
    </source>
</evidence>
<sequence>MAVTFCVGMPPATLQRRRYRTAGAVMTAFPRGSVTAIKLSVYRNAKPQLGIGCTAPNWGLAFRQRLISRLMHLNLMALTRERGNDKLQIP</sequence>
<evidence type="ECO:0000313" key="2">
    <source>
        <dbReference type="Proteomes" id="UP000249396"/>
    </source>
</evidence>
<dbReference type="EMBL" id="QJPH01000322">
    <property type="protein sequence ID" value="PZN78240.1"/>
    <property type="molecule type" value="Genomic_DNA"/>
</dbReference>